<dbReference type="OrthoDB" id="8759100at2"/>
<dbReference type="AlphaFoldDB" id="A0A422QQA8"/>
<evidence type="ECO:0000313" key="2">
    <source>
        <dbReference type="Proteomes" id="UP000283254"/>
    </source>
</evidence>
<proteinExistence type="predicted"/>
<reference evidence="1" key="1">
    <citation type="submission" date="2014-10" db="EMBL/GenBank/DDBJ databases">
        <title>Massilia sp. genome.</title>
        <authorList>
            <person name="Xu B."/>
            <person name="Dai L."/>
            <person name="Huang Z."/>
        </authorList>
    </citation>
    <scope>NUCLEOTIDE SEQUENCE [LARGE SCALE GENOMIC DNA]</scope>
    <source>
        <strain evidence="1">CFS-1</strain>
    </source>
</reference>
<name>A0A422QQA8_9BURK</name>
<dbReference type="RefSeq" id="WP_123068069.1">
    <property type="nucleotide sequence ID" value="NZ_JSAB01000025.1"/>
</dbReference>
<sequence>MSRQILKDARHRIIGYIDTAPDGRQPGRDERLRIVAHYDPRSNITRDERLRNVGYGNLIASLIGCG</sequence>
<accession>A0A422QQA8</accession>
<dbReference type="EMBL" id="JSAB01000025">
    <property type="protein sequence ID" value="RNF32178.1"/>
    <property type="molecule type" value="Genomic_DNA"/>
</dbReference>
<gene>
    <name evidence="1" type="ORF">NM04_03010</name>
</gene>
<protein>
    <submittedName>
        <fullName evidence="1">Uncharacterized protein</fullName>
    </submittedName>
</protein>
<keyword evidence="2" id="KW-1185">Reference proteome</keyword>
<evidence type="ECO:0000313" key="1">
    <source>
        <dbReference type="EMBL" id="RNF32178.1"/>
    </source>
</evidence>
<dbReference type="Proteomes" id="UP000283254">
    <property type="component" value="Unassembled WGS sequence"/>
</dbReference>
<organism evidence="1 2">
    <name type="scientific">Massilia aurea</name>
    <dbReference type="NCBI Taxonomy" id="373040"/>
    <lineage>
        <taxon>Bacteria</taxon>
        <taxon>Pseudomonadati</taxon>
        <taxon>Pseudomonadota</taxon>
        <taxon>Betaproteobacteria</taxon>
        <taxon>Burkholderiales</taxon>
        <taxon>Oxalobacteraceae</taxon>
        <taxon>Telluria group</taxon>
        <taxon>Massilia</taxon>
    </lineage>
</organism>
<comment type="caution">
    <text evidence="1">The sequence shown here is derived from an EMBL/GenBank/DDBJ whole genome shotgun (WGS) entry which is preliminary data.</text>
</comment>